<evidence type="ECO:0000256" key="9">
    <source>
        <dbReference type="ARBA" id="ARBA00023163"/>
    </source>
</evidence>
<feature type="domain" description="C2H2-type" evidence="13">
    <location>
        <begin position="253"/>
        <end position="280"/>
    </location>
</feature>
<keyword evidence="5 11" id="KW-0863">Zinc-finger</keyword>
<feature type="domain" description="C2H2-type" evidence="13">
    <location>
        <begin position="169"/>
        <end position="196"/>
    </location>
</feature>
<dbReference type="FunFam" id="3.30.160.60:FF:001156">
    <property type="entry name" value="Zinc finger protein 407"/>
    <property type="match status" value="1"/>
</dbReference>
<proteinExistence type="inferred from homology"/>
<dbReference type="PANTHER" id="PTHR24394">
    <property type="entry name" value="ZINC FINGER PROTEIN"/>
    <property type="match status" value="1"/>
</dbReference>
<keyword evidence="3 12" id="KW-0479">Metal-binding</keyword>
<dbReference type="FunFam" id="3.30.160.60:FF:000100">
    <property type="entry name" value="Zinc finger 45-like"/>
    <property type="match status" value="1"/>
</dbReference>
<dbReference type="FunFam" id="3.30.160.60:FF:000515">
    <property type="entry name" value="early growth response protein 4"/>
    <property type="match status" value="1"/>
</dbReference>
<dbReference type="GO" id="GO:0005634">
    <property type="term" value="C:nucleus"/>
    <property type="evidence" value="ECO:0007669"/>
    <property type="project" value="UniProtKB-SubCell"/>
</dbReference>
<dbReference type="Proteomes" id="UP001233999">
    <property type="component" value="Unassembled WGS sequence"/>
</dbReference>
<keyword evidence="16" id="KW-1185">Reference proteome</keyword>
<evidence type="ECO:0000259" key="13">
    <source>
        <dbReference type="PROSITE" id="PS50157"/>
    </source>
</evidence>
<dbReference type="InterPro" id="IPR013087">
    <property type="entry name" value="Znf_C2H2_type"/>
</dbReference>
<feature type="binding site" evidence="12">
    <location>
        <position position="507"/>
    </location>
    <ligand>
        <name>Zn(2+)</name>
        <dbReference type="ChEBI" id="CHEBI:29105"/>
    </ligand>
</feature>
<evidence type="ECO:0000256" key="12">
    <source>
        <dbReference type="PROSITE-ProRule" id="PRU01263"/>
    </source>
</evidence>
<dbReference type="InterPro" id="IPR012934">
    <property type="entry name" value="Znf_AD"/>
</dbReference>
<dbReference type="SMART" id="SM00355">
    <property type="entry name" value="ZnF_C2H2"/>
    <property type="match status" value="11"/>
</dbReference>
<dbReference type="Pfam" id="PF00096">
    <property type="entry name" value="zf-C2H2"/>
    <property type="match status" value="8"/>
</dbReference>
<protein>
    <recommendedName>
        <fullName evidence="17">Gastrula zinc finger protein XlCGF57.1-like</fullName>
    </recommendedName>
</protein>
<feature type="domain" description="ZAD" evidence="14">
    <location>
        <begin position="14"/>
        <end position="87"/>
    </location>
</feature>
<feature type="domain" description="C2H2-type" evidence="13">
    <location>
        <begin position="337"/>
        <end position="364"/>
    </location>
</feature>
<accession>A0AAD8EIA9</accession>
<dbReference type="FunFam" id="3.30.160.60:FF:000939">
    <property type="entry name" value="zinc finger protein 8 isoform X1"/>
    <property type="match status" value="1"/>
</dbReference>
<dbReference type="EMBL" id="JASPKZ010004176">
    <property type="protein sequence ID" value="KAJ9590954.1"/>
    <property type="molecule type" value="Genomic_DNA"/>
</dbReference>
<reference evidence="15" key="1">
    <citation type="journal article" date="2023" name="IScience">
        <title>Live-bearing cockroach genome reveals convergent evolutionary mechanisms linked to viviparity in insects and beyond.</title>
        <authorList>
            <person name="Fouks B."/>
            <person name="Harrison M.C."/>
            <person name="Mikhailova A.A."/>
            <person name="Marchal E."/>
            <person name="English S."/>
            <person name="Carruthers M."/>
            <person name="Jennings E.C."/>
            <person name="Chiamaka E.L."/>
            <person name="Frigard R.A."/>
            <person name="Pippel M."/>
            <person name="Attardo G.M."/>
            <person name="Benoit J.B."/>
            <person name="Bornberg-Bauer E."/>
            <person name="Tobe S.S."/>
        </authorList>
    </citation>
    <scope>NUCLEOTIDE SEQUENCE</scope>
    <source>
        <strain evidence="15">Stay&amp;Tobe</strain>
    </source>
</reference>
<feature type="domain" description="C2H2-type" evidence="13">
    <location>
        <begin position="143"/>
        <end position="170"/>
    </location>
</feature>
<keyword evidence="6 12" id="KW-0862">Zinc</keyword>
<evidence type="ECO:0000256" key="2">
    <source>
        <dbReference type="ARBA" id="ARBA00006991"/>
    </source>
</evidence>
<sequence length="626" mass="72631">MDLTDLAANFNLNTICRLCMGKGLNLLPLFVQDNILSEKIMAIIPVLKLSADDGLPGQVCLQCVNQVNTSYNFKLQSYTDMKRDKRYFCNECDKGFGTLCDLTRHLQIHAGEKGFSCQFCGKDFVMKESLRAHYKLHPGEKPFECNKCDEKFSRYISLKKHLKTHLEKYICDICGQQFCSQRSLKDHLIIHSGEKAFSCEICGKKFSLKKNLNFHLYAHSNEKPYSCEECGMCFKQRQTLSNHMKTHGGEKNFVCVECGKKFLRKRDMQLHMLCHTGEKPIECSQCTKTFARKENLVKHMRTHTGLKPFICAKCGKAFTTNQQLKHHTITHEEVKPFMCTECGKTFARKDRLKDHLATHSGKRPFSCPHCGKGFVRKDHLQCHLNTTHGGKDVLKIKQMFQEDVLIQHYYRLFGSVFRVHYRWVDWAPVHLVNLNDFRTRGSAPPISSVTMTINFSKICRLCMIESEKLTPIFGNNDFPAKIISLSPVIHVSYRYLHAEDDLPQQICLECEFLVHTSYNFKMKCEESSIKLQELIQKQNCKSKEQDYELDTMKIEMIDTHINMDEPATDLDTSSDKELLNRTKEEDIKYQNRENIGEKDLLTKKENTETRKWICDVCGKMFKRKSN</sequence>
<evidence type="ECO:0000256" key="4">
    <source>
        <dbReference type="ARBA" id="ARBA00022737"/>
    </source>
</evidence>
<reference evidence="15" key="2">
    <citation type="submission" date="2023-05" db="EMBL/GenBank/DDBJ databases">
        <authorList>
            <person name="Fouks B."/>
        </authorList>
    </citation>
    <scope>NUCLEOTIDE SEQUENCE</scope>
    <source>
        <strain evidence="15">Stay&amp;Tobe</strain>
        <tissue evidence="15">Testes</tissue>
    </source>
</reference>
<keyword evidence="10" id="KW-0539">Nucleus</keyword>
<dbReference type="FunFam" id="3.30.160.60:FF:002343">
    <property type="entry name" value="Zinc finger protein 33A"/>
    <property type="match status" value="2"/>
</dbReference>
<feature type="domain" description="C2H2-type" evidence="13">
    <location>
        <begin position="365"/>
        <end position="393"/>
    </location>
</feature>
<keyword evidence="8" id="KW-0238">DNA-binding</keyword>
<feature type="binding site" evidence="12">
    <location>
        <position position="510"/>
    </location>
    <ligand>
        <name>Zn(2+)</name>
        <dbReference type="ChEBI" id="CHEBI:29105"/>
    </ligand>
</feature>
<feature type="domain" description="C2H2-type" evidence="13">
    <location>
        <begin position="115"/>
        <end position="142"/>
    </location>
</feature>
<dbReference type="Gene3D" id="3.30.160.60">
    <property type="entry name" value="Classic Zinc Finger"/>
    <property type="match status" value="11"/>
</dbReference>
<evidence type="ECO:0000256" key="5">
    <source>
        <dbReference type="ARBA" id="ARBA00022771"/>
    </source>
</evidence>
<dbReference type="PROSITE" id="PS50157">
    <property type="entry name" value="ZINC_FINGER_C2H2_2"/>
    <property type="match status" value="11"/>
</dbReference>
<dbReference type="GO" id="GO:0008270">
    <property type="term" value="F:zinc ion binding"/>
    <property type="evidence" value="ECO:0007669"/>
    <property type="project" value="UniProtKB-UniRule"/>
</dbReference>
<comment type="similarity">
    <text evidence="2">Belongs to the krueppel C2H2-type zinc-finger protein family.</text>
</comment>
<organism evidence="15 16">
    <name type="scientific">Diploptera punctata</name>
    <name type="common">Pacific beetle cockroach</name>
    <dbReference type="NCBI Taxonomy" id="6984"/>
    <lineage>
        <taxon>Eukaryota</taxon>
        <taxon>Metazoa</taxon>
        <taxon>Ecdysozoa</taxon>
        <taxon>Arthropoda</taxon>
        <taxon>Hexapoda</taxon>
        <taxon>Insecta</taxon>
        <taxon>Pterygota</taxon>
        <taxon>Neoptera</taxon>
        <taxon>Polyneoptera</taxon>
        <taxon>Dictyoptera</taxon>
        <taxon>Blattodea</taxon>
        <taxon>Blaberoidea</taxon>
        <taxon>Blaberidae</taxon>
        <taxon>Diplopterinae</taxon>
        <taxon>Diploptera</taxon>
    </lineage>
</organism>
<dbReference type="GO" id="GO:0000981">
    <property type="term" value="F:DNA-binding transcription factor activity, RNA polymerase II-specific"/>
    <property type="evidence" value="ECO:0007669"/>
    <property type="project" value="TreeGrafter"/>
</dbReference>
<dbReference type="SUPFAM" id="SSF57716">
    <property type="entry name" value="Glucocorticoid receptor-like (DNA-binding domain)"/>
    <property type="match status" value="2"/>
</dbReference>
<evidence type="ECO:0000256" key="1">
    <source>
        <dbReference type="ARBA" id="ARBA00004123"/>
    </source>
</evidence>
<evidence type="ECO:0000259" key="14">
    <source>
        <dbReference type="PROSITE" id="PS51915"/>
    </source>
</evidence>
<keyword evidence="9" id="KW-0804">Transcription</keyword>
<feature type="domain" description="C2H2-type" evidence="13">
    <location>
        <begin position="281"/>
        <end position="308"/>
    </location>
</feature>
<feature type="binding site" evidence="12">
    <location>
        <position position="63"/>
    </location>
    <ligand>
        <name>Zn(2+)</name>
        <dbReference type="ChEBI" id="CHEBI:29105"/>
    </ligand>
</feature>
<feature type="binding site" evidence="12">
    <location>
        <position position="60"/>
    </location>
    <ligand>
        <name>Zn(2+)</name>
        <dbReference type="ChEBI" id="CHEBI:29105"/>
    </ligand>
</feature>
<dbReference type="PANTHER" id="PTHR24394:SF44">
    <property type="entry name" value="ZINC FINGER PROTEIN 271-LIKE"/>
    <property type="match status" value="1"/>
</dbReference>
<feature type="binding site" evidence="12">
    <location>
        <position position="16"/>
    </location>
    <ligand>
        <name>Zn(2+)</name>
        <dbReference type="ChEBI" id="CHEBI:29105"/>
    </ligand>
</feature>
<dbReference type="FunFam" id="3.30.160.60:FF:001177">
    <property type="entry name" value="Zinc finger protein 33A"/>
    <property type="match status" value="1"/>
</dbReference>
<dbReference type="Gene3D" id="3.40.1800.20">
    <property type="match status" value="2"/>
</dbReference>
<evidence type="ECO:0000313" key="16">
    <source>
        <dbReference type="Proteomes" id="UP001233999"/>
    </source>
</evidence>
<feature type="domain" description="C2H2-type" evidence="13">
    <location>
        <begin position="225"/>
        <end position="252"/>
    </location>
</feature>
<dbReference type="SMART" id="SM00868">
    <property type="entry name" value="zf-AD"/>
    <property type="match status" value="2"/>
</dbReference>
<evidence type="ECO:0000256" key="7">
    <source>
        <dbReference type="ARBA" id="ARBA00023015"/>
    </source>
</evidence>
<feature type="domain" description="C2H2-type" evidence="13">
    <location>
        <begin position="87"/>
        <end position="114"/>
    </location>
</feature>
<dbReference type="PROSITE" id="PS51915">
    <property type="entry name" value="ZAD"/>
    <property type="match status" value="2"/>
</dbReference>
<evidence type="ECO:0008006" key="17">
    <source>
        <dbReference type="Google" id="ProtNLM"/>
    </source>
</evidence>
<evidence type="ECO:0000256" key="8">
    <source>
        <dbReference type="ARBA" id="ARBA00023125"/>
    </source>
</evidence>
<comment type="caution">
    <text evidence="15">The sequence shown here is derived from an EMBL/GenBank/DDBJ whole genome shotgun (WGS) entry which is preliminary data.</text>
</comment>
<feature type="binding site" evidence="12">
    <location>
        <position position="19"/>
    </location>
    <ligand>
        <name>Zn(2+)</name>
        <dbReference type="ChEBI" id="CHEBI:29105"/>
    </ligand>
</feature>
<dbReference type="Pfam" id="PF07776">
    <property type="entry name" value="zf-AD"/>
    <property type="match status" value="2"/>
</dbReference>
<name>A0AAD8EIA9_DIPPU</name>
<feature type="domain" description="C2H2-type" evidence="13">
    <location>
        <begin position="197"/>
        <end position="224"/>
    </location>
</feature>
<dbReference type="GO" id="GO:0003677">
    <property type="term" value="F:DNA binding"/>
    <property type="evidence" value="ECO:0007669"/>
    <property type="project" value="UniProtKB-KW"/>
</dbReference>
<feature type="domain" description="C2H2-type" evidence="13">
    <location>
        <begin position="309"/>
        <end position="336"/>
    </location>
</feature>
<gene>
    <name evidence="15" type="ORF">L9F63_015998</name>
</gene>
<evidence type="ECO:0000256" key="10">
    <source>
        <dbReference type="ARBA" id="ARBA00023242"/>
    </source>
</evidence>
<dbReference type="PROSITE" id="PS00028">
    <property type="entry name" value="ZINC_FINGER_C2H2_1"/>
    <property type="match status" value="11"/>
</dbReference>
<comment type="subcellular location">
    <subcellularLocation>
        <location evidence="1">Nucleus</location>
    </subcellularLocation>
</comment>
<dbReference type="InterPro" id="IPR036236">
    <property type="entry name" value="Znf_C2H2_sf"/>
</dbReference>
<evidence type="ECO:0000256" key="3">
    <source>
        <dbReference type="ARBA" id="ARBA00022723"/>
    </source>
</evidence>
<keyword evidence="7" id="KW-0805">Transcription regulation</keyword>
<keyword evidence="4" id="KW-0677">Repeat</keyword>
<feature type="domain" description="ZAD" evidence="14">
    <location>
        <begin position="457"/>
        <end position="534"/>
    </location>
</feature>
<feature type="binding site" evidence="12">
    <location>
        <position position="462"/>
    </location>
    <ligand>
        <name>Zn(2+)</name>
        <dbReference type="ChEBI" id="CHEBI:29105"/>
    </ligand>
</feature>
<evidence type="ECO:0000256" key="6">
    <source>
        <dbReference type="ARBA" id="ARBA00022833"/>
    </source>
</evidence>
<dbReference type="AlphaFoldDB" id="A0AAD8EIA9"/>
<dbReference type="Pfam" id="PF13894">
    <property type="entry name" value="zf-C2H2_4"/>
    <property type="match status" value="1"/>
</dbReference>
<feature type="binding site" evidence="12">
    <location>
        <position position="459"/>
    </location>
    <ligand>
        <name>Zn(2+)</name>
        <dbReference type="ChEBI" id="CHEBI:29105"/>
    </ligand>
</feature>
<evidence type="ECO:0000256" key="11">
    <source>
        <dbReference type="PROSITE-ProRule" id="PRU00042"/>
    </source>
</evidence>
<dbReference type="SUPFAM" id="SSF57667">
    <property type="entry name" value="beta-beta-alpha zinc fingers"/>
    <property type="match status" value="6"/>
</dbReference>
<dbReference type="FunFam" id="3.30.160.60:FF:000065">
    <property type="entry name" value="B-cell CLL/lymphoma 6, member B"/>
    <property type="match status" value="1"/>
</dbReference>
<evidence type="ECO:0000313" key="15">
    <source>
        <dbReference type="EMBL" id="KAJ9590954.1"/>
    </source>
</evidence>